<dbReference type="Proteomes" id="UP000719412">
    <property type="component" value="Unassembled WGS sequence"/>
</dbReference>
<protein>
    <recommendedName>
        <fullName evidence="21">Ubiquitin-conjugating enzyme E2 J2</fullName>
        <ecNumber evidence="3">2.3.2.23</ecNumber>
    </recommendedName>
</protein>
<reference evidence="27" key="1">
    <citation type="journal article" date="2020" name="J Insects Food Feed">
        <title>The yellow mealworm (Tenebrio molitor) genome: a resource for the emerging insects as food and feed industry.</title>
        <authorList>
            <person name="Eriksson T."/>
            <person name="Andere A."/>
            <person name="Kelstrup H."/>
            <person name="Emery V."/>
            <person name="Picard C."/>
        </authorList>
    </citation>
    <scope>NUCLEOTIDE SEQUENCE</scope>
    <source>
        <strain evidence="27">Stoneville</strain>
        <tissue evidence="27">Whole head</tissue>
    </source>
</reference>
<evidence type="ECO:0000256" key="24">
    <source>
        <dbReference type="SAM" id="Phobius"/>
    </source>
</evidence>
<dbReference type="SUPFAM" id="SSF57667">
    <property type="entry name" value="beta-beta-alpha zinc fingers"/>
    <property type="match status" value="1"/>
</dbReference>
<evidence type="ECO:0000256" key="18">
    <source>
        <dbReference type="ARBA" id="ARBA00023163"/>
    </source>
</evidence>
<evidence type="ECO:0000256" key="4">
    <source>
        <dbReference type="ARBA" id="ARBA00022679"/>
    </source>
</evidence>
<keyword evidence="28" id="KW-1185">Reference proteome</keyword>
<dbReference type="EC" id="2.3.2.23" evidence="3"/>
<evidence type="ECO:0000256" key="9">
    <source>
        <dbReference type="ARBA" id="ARBA00022771"/>
    </source>
</evidence>
<dbReference type="GO" id="GO:0061631">
    <property type="term" value="F:ubiquitin conjugating enzyme activity"/>
    <property type="evidence" value="ECO:0007669"/>
    <property type="project" value="UniProtKB-EC"/>
</dbReference>
<dbReference type="EMBL" id="JABDTM020025014">
    <property type="protein sequence ID" value="KAH0813713.1"/>
    <property type="molecule type" value="Genomic_DNA"/>
</dbReference>
<evidence type="ECO:0000256" key="1">
    <source>
        <dbReference type="ARBA" id="ARBA00004123"/>
    </source>
</evidence>
<keyword evidence="19" id="KW-0539">Nucleus</keyword>
<evidence type="ECO:0000256" key="8">
    <source>
        <dbReference type="ARBA" id="ARBA00022741"/>
    </source>
</evidence>
<evidence type="ECO:0000256" key="19">
    <source>
        <dbReference type="ARBA" id="ARBA00023242"/>
    </source>
</evidence>
<evidence type="ECO:0000313" key="27">
    <source>
        <dbReference type="EMBL" id="KAH0813713.1"/>
    </source>
</evidence>
<evidence type="ECO:0000256" key="2">
    <source>
        <dbReference type="ARBA" id="ARBA00004586"/>
    </source>
</evidence>
<evidence type="ECO:0000256" key="5">
    <source>
        <dbReference type="ARBA" id="ARBA00022692"/>
    </source>
</evidence>
<name>A0A8J6LBT4_TENMO</name>
<dbReference type="PANTHER" id="PTHR20938:SF0">
    <property type="entry name" value="INTEGRATOR COMPLEX SUBUNIT 4"/>
    <property type="match status" value="1"/>
</dbReference>
<dbReference type="InterPro" id="IPR057412">
    <property type="entry name" value="INTS4_C"/>
</dbReference>
<evidence type="ECO:0000256" key="16">
    <source>
        <dbReference type="ARBA" id="ARBA00023125"/>
    </source>
</evidence>
<evidence type="ECO:0000256" key="11">
    <source>
        <dbReference type="ARBA" id="ARBA00022824"/>
    </source>
</evidence>
<dbReference type="GO" id="GO:0003677">
    <property type="term" value="F:DNA binding"/>
    <property type="evidence" value="ECO:0007669"/>
    <property type="project" value="UniProtKB-KW"/>
</dbReference>
<dbReference type="CDD" id="cd23799">
    <property type="entry name" value="UBCc_UBE2J"/>
    <property type="match status" value="1"/>
</dbReference>
<keyword evidence="5 24" id="KW-0812">Transmembrane</keyword>
<dbReference type="InterPro" id="IPR011989">
    <property type="entry name" value="ARM-like"/>
</dbReference>
<dbReference type="GO" id="GO:0016180">
    <property type="term" value="P:snRNA processing"/>
    <property type="evidence" value="ECO:0007669"/>
    <property type="project" value="TreeGrafter"/>
</dbReference>
<evidence type="ECO:0000256" key="12">
    <source>
        <dbReference type="ARBA" id="ARBA00022833"/>
    </source>
</evidence>
<evidence type="ECO:0000256" key="20">
    <source>
        <dbReference type="ARBA" id="ARBA00054775"/>
    </source>
</evidence>
<feature type="domain" description="UBC core" evidence="25">
    <location>
        <begin position="1581"/>
        <end position="1731"/>
    </location>
</feature>
<dbReference type="GO" id="GO:0032039">
    <property type="term" value="C:integrator complex"/>
    <property type="evidence" value="ECO:0007669"/>
    <property type="project" value="TreeGrafter"/>
</dbReference>
<keyword evidence="13" id="KW-0067">ATP-binding</keyword>
<dbReference type="Gene3D" id="3.10.110.10">
    <property type="entry name" value="Ubiquitin Conjugating Enzyme"/>
    <property type="match status" value="1"/>
</dbReference>
<dbReference type="InterPro" id="IPR056235">
    <property type="entry name" value="INTS4_8HBD"/>
</dbReference>
<dbReference type="SUPFAM" id="SSF48371">
    <property type="entry name" value="ARM repeat"/>
    <property type="match status" value="1"/>
</dbReference>
<dbReference type="InterPro" id="IPR016135">
    <property type="entry name" value="UBQ-conjugating_enzyme/RWD"/>
</dbReference>
<dbReference type="SUPFAM" id="SSF54495">
    <property type="entry name" value="UBC-like"/>
    <property type="match status" value="1"/>
</dbReference>
<dbReference type="SMART" id="SM00212">
    <property type="entry name" value="UBCc"/>
    <property type="match status" value="1"/>
</dbReference>
<dbReference type="GO" id="GO:0008270">
    <property type="term" value="F:zinc ion binding"/>
    <property type="evidence" value="ECO:0007669"/>
    <property type="project" value="UniProtKB-KW"/>
</dbReference>
<keyword evidence="14 24" id="KW-1133">Transmembrane helix</keyword>
<keyword evidence="10" id="KW-0833">Ubl conjugation pathway</keyword>
<feature type="domain" description="C2H2-type" evidence="26">
    <location>
        <begin position="562"/>
        <end position="589"/>
    </location>
</feature>
<evidence type="ECO:0000259" key="26">
    <source>
        <dbReference type="PROSITE" id="PS50157"/>
    </source>
</evidence>
<gene>
    <name evidence="27" type="ORF">GEV33_009077</name>
</gene>
<evidence type="ECO:0000256" key="10">
    <source>
        <dbReference type="ARBA" id="ARBA00022786"/>
    </source>
</evidence>
<comment type="caution">
    <text evidence="27">The sequence shown here is derived from an EMBL/GenBank/DDBJ whole genome shotgun (WGS) entry which is preliminary data.</text>
</comment>
<dbReference type="Pfam" id="PF24493">
    <property type="entry name" value="INTS4_8HBD"/>
    <property type="match status" value="1"/>
</dbReference>
<keyword evidence="11" id="KW-0256">Endoplasmic reticulum</keyword>
<accession>A0A8J6LBT4</accession>
<organism evidence="27 28">
    <name type="scientific">Tenebrio molitor</name>
    <name type="common">Yellow mealworm beetle</name>
    <dbReference type="NCBI Taxonomy" id="7067"/>
    <lineage>
        <taxon>Eukaryota</taxon>
        <taxon>Metazoa</taxon>
        <taxon>Ecdysozoa</taxon>
        <taxon>Arthropoda</taxon>
        <taxon>Hexapoda</taxon>
        <taxon>Insecta</taxon>
        <taxon>Pterygota</taxon>
        <taxon>Neoptera</taxon>
        <taxon>Endopterygota</taxon>
        <taxon>Coleoptera</taxon>
        <taxon>Polyphaga</taxon>
        <taxon>Cucujiformia</taxon>
        <taxon>Tenebrionidae</taxon>
        <taxon>Tenebrio</taxon>
    </lineage>
</organism>
<evidence type="ECO:0000259" key="25">
    <source>
        <dbReference type="PROSITE" id="PS50127"/>
    </source>
</evidence>
<dbReference type="PANTHER" id="PTHR20938">
    <property type="entry name" value="INTEGRATOR COMPLEX SUBUNIT 4"/>
    <property type="match status" value="1"/>
</dbReference>
<dbReference type="FunFam" id="3.30.160.60:FF:001385">
    <property type="entry name" value="zinc finger protein 774"/>
    <property type="match status" value="1"/>
</dbReference>
<keyword evidence="17 24" id="KW-0472">Membrane</keyword>
<dbReference type="Gene3D" id="1.25.10.10">
    <property type="entry name" value="Leucine-rich Repeat Variant"/>
    <property type="match status" value="1"/>
</dbReference>
<dbReference type="InterPro" id="IPR036236">
    <property type="entry name" value="Znf_C2H2_sf"/>
</dbReference>
<proteinExistence type="predicted"/>
<evidence type="ECO:0000313" key="28">
    <source>
        <dbReference type="Proteomes" id="UP000719412"/>
    </source>
</evidence>
<dbReference type="Pfam" id="PF00096">
    <property type="entry name" value="zf-C2H2"/>
    <property type="match status" value="2"/>
</dbReference>
<evidence type="ECO:0000256" key="23">
    <source>
        <dbReference type="SAM" id="MobiDB-lite"/>
    </source>
</evidence>
<dbReference type="PROSITE" id="PS50157">
    <property type="entry name" value="ZINC_FINGER_C2H2_2"/>
    <property type="match status" value="2"/>
</dbReference>
<comment type="function">
    <text evidence="20">Catalyzes the covalent attachment of ubiquitin to other proteins. Seems to function in the selective degradation of misfolded membrane proteins from the endoplasmic reticulum (ERAD). In cooperation with the GATOR2 complex, catalyzes 'Lys-6'-linked ubiquitination of NPRL2.</text>
</comment>
<keyword evidence="12" id="KW-0862">Zinc</keyword>
<dbReference type="InterPro" id="IPR013087">
    <property type="entry name" value="Znf_C2H2_type"/>
</dbReference>
<dbReference type="Gene3D" id="3.30.160.60">
    <property type="entry name" value="Classic Zinc Finger"/>
    <property type="match status" value="2"/>
</dbReference>
<keyword evidence="16" id="KW-0238">DNA-binding</keyword>
<dbReference type="Pfam" id="PF25458">
    <property type="entry name" value="INTS4_C"/>
    <property type="match status" value="1"/>
</dbReference>
<feature type="compositionally biased region" description="Polar residues" evidence="23">
    <location>
        <begin position="507"/>
        <end position="525"/>
    </location>
</feature>
<evidence type="ECO:0000256" key="21">
    <source>
        <dbReference type="ARBA" id="ARBA00073320"/>
    </source>
</evidence>
<evidence type="ECO:0000256" key="15">
    <source>
        <dbReference type="ARBA" id="ARBA00023015"/>
    </source>
</evidence>
<reference evidence="27" key="2">
    <citation type="submission" date="2021-08" db="EMBL/GenBank/DDBJ databases">
        <authorList>
            <person name="Eriksson T."/>
        </authorList>
    </citation>
    <scope>NUCLEOTIDE SEQUENCE</scope>
    <source>
        <strain evidence="27">Stoneville</strain>
        <tissue evidence="27">Whole head</tissue>
    </source>
</reference>
<keyword evidence="7" id="KW-0677">Repeat</keyword>
<keyword evidence="18" id="KW-0804">Transcription</keyword>
<keyword evidence="6" id="KW-0479">Metal-binding</keyword>
<evidence type="ECO:0000256" key="3">
    <source>
        <dbReference type="ARBA" id="ARBA00012486"/>
    </source>
</evidence>
<dbReference type="PROSITE" id="PS50127">
    <property type="entry name" value="UBC_2"/>
    <property type="match status" value="1"/>
</dbReference>
<feature type="region of interest" description="Disordered" evidence="23">
    <location>
        <begin position="496"/>
        <end position="525"/>
    </location>
</feature>
<evidence type="ECO:0000256" key="17">
    <source>
        <dbReference type="ARBA" id="ARBA00023136"/>
    </source>
</evidence>
<comment type="subcellular location">
    <subcellularLocation>
        <location evidence="2">Endoplasmic reticulum membrane</location>
    </subcellularLocation>
    <subcellularLocation>
        <location evidence="1">Nucleus</location>
    </subcellularLocation>
</comment>
<evidence type="ECO:0000256" key="22">
    <source>
        <dbReference type="PROSITE-ProRule" id="PRU00042"/>
    </source>
</evidence>
<dbReference type="InterPro" id="IPR016024">
    <property type="entry name" value="ARM-type_fold"/>
</dbReference>
<dbReference type="Pfam" id="PF00179">
    <property type="entry name" value="UQ_con"/>
    <property type="match status" value="1"/>
</dbReference>
<sequence length="1798" mass="199827">MEIITKISSGVASGGVHSLVERTIGWKVTAHTTPANATCETRLRNSRRSYRKCRDFIRSNNETSGFNQLKESVIMDITEAFRSEDITKTDFFDFVVTPDSNDTHSIQQFTKQMRTVNAFLGSNSPDESKETNNNMLTTEMNHIPTTTAAESGSNFDSNFWSDKETVRLETAILEDLNKYCWNSEEGNGVAGANQKGANADGQIYTLTVLNGIDQNATWYRPPLSAIGIVKEEDVSISSPGSMEHLQAGLDIDSILSIIPGQMNGFNNNYNESTMSPNTDGLIKSETYTYEDSGFADNKDELANSLIIDTPLLEAHDSFNNNNNDWKLSNNNTNNGSPDSLLRSALQGKAFVRYNGTVKTNKVENNTELRRVLSTPPAKTEGIYIKEEQQEHIPTIVAGIDANGKVVFEEHLPQRTEDNPSGSHNVDDLLLSQLDQSFPEDFEKLKRIANEVAESVNQYCQIDTSAENTVYSISPDQIGILNNLNSPIQIATPSVTSTKPATKKYKRSNSSTKAQTTVQNATSTSNGVRKERSLHYCSICSKGFKDKYSVNVHIRTHTGEKPFACSLCGKSFRQKAHLAKHYQTHIAQKNAAAAGNVAAAKAKTRGRRTSTHPHIAQFQISGDMAAVLKKRALAEYTQTIQESYLSQPIKKLRLVKKPPAGTGNSSLALISCLEGCKTSSEALRTLLRVSDTFELEASDVPEAVKKLSDHFKNEPESAVRVKILALLSDIGHLLNADVVSIVDETIALLKNDHSHKVIAQGMNTILKLGKLVPDSVIALHQKLVDIAKSYLKDISHAVKCKCLEIIGVHTPICSGADAEKLMLLISSYFNNDDARVRSQAFSTIITLHERCFKINPDIYIDVCEALKDDYEIVRQVVLKLVCLLGNTYPENEVVLPGSEHEIRLIDDAFGKVCNAMSDLSIHVRTLAAKLLGSMKLVSARFLNQTLDKKLMSNMRRKRTAHELAWENVTSGEWASGKKWADDAPREMLDADSINLMSSGACGAFVHGLEDEFLEVRSAAVESLCELSIHNPQFANLSLDFLVDMFNDEIEDVRLKAIDSLRRISEHIILRDDQLETILGALEDFSQDVREGLHGMLASCRMSTTAGLKMCVEKLLDNLKKYPHDKRSTYRCLQRIGAQHPELVLPLVPQLLNIHPFFDTAEPDVENPQYICVLILILNAAKWSPTIIPLLEPHTLRHYGYISDTMPSLVPVLSLPDSSCNTISRPQTVPESLEFLNNVISNMEMAENTLKVQTTLLQTAKEHLNRLSEIDSAVAGTAQFTSLYIGAQLIMSQIIEKGFWLNPGTLATQQANNLKTNIQNLLDYCLKLQFFFVGLSPVEECAVKMFRLRALALNLVYIVRGSNASALAPCHHFLTVVEDMQRDLSLAGLEPDSFTGAVFRELSVLEEPKPGTVSRILIPLLTDAKPGKIPRPNTQIRMSSAEIIEPNGQTDTSLKFTAGLVMSVHFEAELRHLIDPSRIRLKVKYPDQKTQIILPRPAHLKPLHLDGNSEEAQTGYNLRLLTSVLISHQVWSEACNVEINVTLATPEADVGKRKTNVTSIPTLLDLCKPVKVSVAPKPIKRALATSRLKQDYLRLKGDPVPYITAEPVPSNILQWHYVVCGPENTPYEGGFYHGKLIFPREFPFKPPSIYMITPNGRFRTNKKLCLSISDFHPDTWNPAWSVSTILTGLLSFMLEKSPTLGSIETSEYDKRQFAYHSIEFNLKDKEFCDLFPEMVTKMEEVLTQRSNVNNNTPENEKPSRSVAEPSNFQSCITNLIVFIGVAAFAITVKYVVITTASETE</sequence>
<dbReference type="GO" id="GO:0005524">
    <property type="term" value="F:ATP binding"/>
    <property type="evidence" value="ECO:0007669"/>
    <property type="project" value="UniProtKB-KW"/>
</dbReference>
<dbReference type="SMART" id="SM00355">
    <property type="entry name" value="ZnF_C2H2"/>
    <property type="match status" value="2"/>
</dbReference>
<evidence type="ECO:0000256" key="7">
    <source>
        <dbReference type="ARBA" id="ARBA00022737"/>
    </source>
</evidence>
<dbReference type="FunFam" id="1.25.10.10:FF:000728">
    <property type="entry name" value="Blast:Integrator complex subunit 4"/>
    <property type="match status" value="1"/>
</dbReference>
<evidence type="ECO:0000256" key="6">
    <source>
        <dbReference type="ARBA" id="ARBA00022723"/>
    </source>
</evidence>
<evidence type="ECO:0000256" key="14">
    <source>
        <dbReference type="ARBA" id="ARBA00022989"/>
    </source>
</evidence>
<keyword evidence="15" id="KW-0805">Transcription regulation</keyword>
<feature type="domain" description="C2H2-type" evidence="26">
    <location>
        <begin position="534"/>
        <end position="561"/>
    </location>
</feature>
<keyword evidence="9 22" id="KW-0863">Zinc-finger</keyword>
<dbReference type="FunFam" id="3.10.110.10:FF:000023">
    <property type="entry name" value="Ubiquitin-conjugating enzyme E2 J2"/>
    <property type="match status" value="1"/>
</dbReference>
<dbReference type="InterPro" id="IPR000608">
    <property type="entry name" value="UBC"/>
</dbReference>
<feature type="region of interest" description="Disordered" evidence="23">
    <location>
        <begin position="1742"/>
        <end position="1762"/>
    </location>
</feature>
<dbReference type="GO" id="GO:0005789">
    <property type="term" value="C:endoplasmic reticulum membrane"/>
    <property type="evidence" value="ECO:0007669"/>
    <property type="project" value="UniProtKB-SubCell"/>
</dbReference>
<feature type="compositionally biased region" description="Polar residues" evidence="23">
    <location>
        <begin position="1742"/>
        <end position="1751"/>
    </location>
</feature>
<evidence type="ECO:0000256" key="13">
    <source>
        <dbReference type="ARBA" id="ARBA00022840"/>
    </source>
</evidence>
<dbReference type="PROSITE" id="PS00028">
    <property type="entry name" value="ZINC_FINGER_C2H2_1"/>
    <property type="match status" value="2"/>
</dbReference>
<keyword evidence="4" id="KW-0808">Transferase</keyword>
<keyword evidence="8" id="KW-0547">Nucleotide-binding</keyword>
<feature type="transmembrane region" description="Helical" evidence="24">
    <location>
        <begin position="1770"/>
        <end position="1790"/>
    </location>
</feature>